<dbReference type="KEGG" id="acry:AC20117_21865"/>
<dbReference type="Proteomes" id="UP000181917">
    <property type="component" value="Unassembled WGS sequence"/>
</dbReference>
<dbReference type="RefSeq" id="WP_074701638.1">
    <property type="nucleotide sequence ID" value="NZ_CP018863.1"/>
</dbReference>
<keyword evidence="1" id="KW-0805">Transcription regulation</keyword>
<dbReference type="EMBL" id="FNKH01000002">
    <property type="protein sequence ID" value="SDR01378.1"/>
    <property type="molecule type" value="Genomic_DNA"/>
</dbReference>
<dbReference type="NCBIfam" id="TIGR03988">
    <property type="entry name" value="antisig_RsrA"/>
    <property type="match status" value="1"/>
</dbReference>
<dbReference type="InterPro" id="IPR027383">
    <property type="entry name" value="Znf_put"/>
</dbReference>
<sequence length="91" mass="10275">MSDCHGLGDCEDDRMKRIYEYVDGALSREDLNEIKQHLDGCEECAQEHSLECLIRSVVKRSCQEAAPQTLKERILDRIGHLEAADTVQADA</sequence>
<evidence type="ECO:0000259" key="3">
    <source>
        <dbReference type="Pfam" id="PF13490"/>
    </source>
</evidence>
<evidence type="ECO:0000256" key="2">
    <source>
        <dbReference type="ARBA" id="ARBA00023163"/>
    </source>
</evidence>
<evidence type="ECO:0000313" key="4">
    <source>
        <dbReference type="EMBL" id="SDR01378.1"/>
    </source>
</evidence>
<accession>A0A1H1FKP4</accession>
<dbReference type="AlphaFoldDB" id="A0A1H1FKP4"/>
<protein>
    <submittedName>
        <fullName evidence="4">Mycothiol system anti-sigma-R factor</fullName>
    </submittedName>
</protein>
<organism evidence="4 5">
    <name type="scientific">Crystallibacter crystallopoietes</name>
    <dbReference type="NCBI Taxonomy" id="37928"/>
    <lineage>
        <taxon>Bacteria</taxon>
        <taxon>Bacillati</taxon>
        <taxon>Actinomycetota</taxon>
        <taxon>Actinomycetes</taxon>
        <taxon>Micrococcales</taxon>
        <taxon>Micrococcaceae</taxon>
        <taxon>Crystallibacter</taxon>
    </lineage>
</organism>
<dbReference type="Gene3D" id="1.10.10.1320">
    <property type="entry name" value="Anti-sigma factor, zinc-finger domain"/>
    <property type="match status" value="1"/>
</dbReference>
<dbReference type="InterPro" id="IPR024020">
    <property type="entry name" value="Anit_sigma_mycothiol_RsrA"/>
</dbReference>
<dbReference type="OrthoDB" id="3267840at2"/>
<dbReference type="STRING" id="37928.SAMN04489742_3498"/>
<keyword evidence="5" id="KW-1185">Reference proteome</keyword>
<gene>
    <name evidence="4" type="ORF">SAMN04489742_3498</name>
</gene>
<proteinExistence type="predicted"/>
<dbReference type="Pfam" id="PF13490">
    <property type="entry name" value="zf-HC2"/>
    <property type="match status" value="1"/>
</dbReference>
<dbReference type="InterPro" id="IPR041916">
    <property type="entry name" value="Anti_sigma_zinc_sf"/>
</dbReference>
<reference evidence="4 5" key="1">
    <citation type="submission" date="2016-10" db="EMBL/GenBank/DDBJ databases">
        <authorList>
            <person name="de Groot N.N."/>
        </authorList>
    </citation>
    <scope>NUCLEOTIDE SEQUENCE [LARGE SCALE GENOMIC DNA]</scope>
    <source>
        <strain evidence="4 5">DSM 20117</strain>
    </source>
</reference>
<evidence type="ECO:0000256" key="1">
    <source>
        <dbReference type="ARBA" id="ARBA00023015"/>
    </source>
</evidence>
<name>A0A1H1FKP4_9MICC</name>
<keyword evidence="2" id="KW-0804">Transcription</keyword>
<feature type="domain" description="Putative zinc-finger" evidence="3">
    <location>
        <begin position="15"/>
        <end position="45"/>
    </location>
</feature>
<evidence type="ECO:0000313" key="5">
    <source>
        <dbReference type="Proteomes" id="UP000181917"/>
    </source>
</evidence>